<reference evidence="1" key="1">
    <citation type="submission" date="2021-03" db="EMBL/GenBank/DDBJ databases">
        <authorList>
            <consortium name="DOE Joint Genome Institute"/>
            <person name="Ahrendt S."/>
            <person name="Looney B.P."/>
            <person name="Miyauchi S."/>
            <person name="Morin E."/>
            <person name="Drula E."/>
            <person name="Courty P.E."/>
            <person name="Chicoki N."/>
            <person name="Fauchery L."/>
            <person name="Kohler A."/>
            <person name="Kuo A."/>
            <person name="Labutti K."/>
            <person name="Pangilinan J."/>
            <person name="Lipzen A."/>
            <person name="Riley R."/>
            <person name="Andreopoulos W."/>
            <person name="He G."/>
            <person name="Johnson J."/>
            <person name="Barry K.W."/>
            <person name="Grigoriev I.V."/>
            <person name="Nagy L."/>
            <person name="Hibbett D."/>
            <person name="Henrissat B."/>
            <person name="Matheny P.B."/>
            <person name="Labbe J."/>
            <person name="Martin F."/>
        </authorList>
    </citation>
    <scope>NUCLEOTIDE SEQUENCE</scope>
    <source>
        <strain evidence="1">HHB10654</strain>
    </source>
</reference>
<keyword evidence="2" id="KW-1185">Reference proteome</keyword>
<evidence type="ECO:0000313" key="2">
    <source>
        <dbReference type="Proteomes" id="UP000814140"/>
    </source>
</evidence>
<organism evidence="1 2">
    <name type="scientific">Artomyces pyxidatus</name>
    <dbReference type="NCBI Taxonomy" id="48021"/>
    <lineage>
        <taxon>Eukaryota</taxon>
        <taxon>Fungi</taxon>
        <taxon>Dikarya</taxon>
        <taxon>Basidiomycota</taxon>
        <taxon>Agaricomycotina</taxon>
        <taxon>Agaricomycetes</taxon>
        <taxon>Russulales</taxon>
        <taxon>Auriscalpiaceae</taxon>
        <taxon>Artomyces</taxon>
    </lineage>
</organism>
<proteinExistence type="predicted"/>
<reference evidence="1" key="2">
    <citation type="journal article" date="2022" name="New Phytol.">
        <title>Evolutionary transition to the ectomycorrhizal habit in the genomes of a hyperdiverse lineage of mushroom-forming fungi.</title>
        <authorList>
            <person name="Looney B."/>
            <person name="Miyauchi S."/>
            <person name="Morin E."/>
            <person name="Drula E."/>
            <person name="Courty P.E."/>
            <person name="Kohler A."/>
            <person name="Kuo A."/>
            <person name="LaButti K."/>
            <person name="Pangilinan J."/>
            <person name="Lipzen A."/>
            <person name="Riley R."/>
            <person name="Andreopoulos W."/>
            <person name="He G."/>
            <person name="Johnson J."/>
            <person name="Nolan M."/>
            <person name="Tritt A."/>
            <person name="Barry K.W."/>
            <person name="Grigoriev I.V."/>
            <person name="Nagy L.G."/>
            <person name="Hibbett D."/>
            <person name="Henrissat B."/>
            <person name="Matheny P.B."/>
            <person name="Labbe J."/>
            <person name="Martin F.M."/>
        </authorList>
    </citation>
    <scope>NUCLEOTIDE SEQUENCE</scope>
    <source>
        <strain evidence="1">HHB10654</strain>
    </source>
</reference>
<name>A0ACB8T290_9AGAM</name>
<gene>
    <name evidence="1" type="ORF">BV25DRAFT_1870436</name>
</gene>
<protein>
    <submittedName>
        <fullName evidence="1">Uncharacterized protein</fullName>
    </submittedName>
</protein>
<sequence>MSSQRVLVTYSAPSAFLSSDQWKQIYDVLLSRFPLRDIHWKPLSRPSIRTIQELEVTLVPLDTVRDEHASQIPSTVLERPLLNLYFIVCEDGDVYKATVKKQIKDWQTLVTQRKNQEWVIVHIVRSDARNANAGIFKIKSNVLDKIRADFNVDKRDRCVQLAWPMGQDNPAAWAELTLKIKDGLQSAFDVAISQREEEVRRSESQKLMPGWNFCTFFILKESLATSFEGMNLIEDALRQYDELELSFAHVLREKNLSWFGALIVPIPKDDSLPLLSTTKKPYRDLILANTVSVFDLRIYLLARQCALLSRTGKVIEICRKASTFLTSFGRRLRDVEVILPLHFIESWIYSSALSVIDQTDTWAKDLILEGSASSTYSASKAELLELARTQLDILGVNVGHLPAKPPFSTMLPTSKPDIEKRSSRTISQPELLACLQDSTSFYDLYTGLTNRAIEVYAKSGRRKFALKLHGSLAALDVHRDRLTAALQTYSSLPAHYAPHKWTSLESYMLSQAIDIYSQSDTDKDQQWITIALSFLQSYVDDLGRELLMQEDDKATYVSKLIDSLNSVVNKLESVITIPEHPSITVRLASPEARLSETEDGCYIDITVRNRLPCPIPVNDICVNLVGSESERLDFRASVSSLAPGTSPFTLFCPTSSWGVYMLDTSEVRMAQLHLQWDHRRTGGSSKGSKLRSTHPSVVRLQRDARAFDVRFRRPDSIELGMPSQVLMTVRTGRNHVSKAVLTLKAPSGVTFNLEKATLKDNQDPSVSLEASEESLTLLNIASDASIRVLVPHTDASAFHVIQLHVSVVYTTVGDHEVKRTLSLSSRVPTALPVAVNVQDFFRGSRLFSRFTISTTSYQHIRISSAHLEPAEGGSKLKIAGTDPSRRVISTVTSSRPANFLFQLDSEHGGVPDPLCLSIKYRMLRDEVETVIDESVDLVLSESPEHQTYRSRLVARIVQVLESDGGWVQLYGVTGELKVPSVDESGEFGEVLSRVVEVLGRARSPDSRDGSWHEIRIPVDIPLMNILAAARLRILASPLSAEIVPSNRLPPLYAGQPISAILSIRTSFHWGAKEHAGREGYRMKFDIEELVRDWLVSGRKRGDFEARDGGTYTFPITLIALHHGELSLPKVTVTPLPLAGEMTMGSLSLPNTETYQVHGAEKVLILPRGGRSTFIVAMGDGPSD</sequence>
<accession>A0ACB8T290</accession>
<evidence type="ECO:0000313" key="1">
    <source>
        <dbReference type="EMBL" id="KAI0062335.1"/>
    </source>
</evidence>
<dbReference type="Proteomes" id="UP000814140">
    <property type="component" value="Unassembled WGS sequence"/>
</dbReference>
<comment type="caution">
    <text evidence="1">The sequence shown here is derived from an EMBL/GenBank/DDBJ whole genome shotgun (WGS) entry which is preliminary data.</text>
</comment>
<dbReference type="EMBL" id="MU277208">
    <property type="protein sequence ID" value="KAI0062335.1"/>
    <property type="molecule type" value="Genomic_DNA"/>
</dbReference>